<keyword evidence="3" id="KW-1185">Reference proteome</keyword>
<dbReference type="Proteomes" id="UP001054902">
    <property type="component" value="Unassembled WGS sequence"/>
</dbReference>
<dbReference type="PROSITE" id="PS50297">
    <property type="entry name" value="ANK_REP_REGION"/>
    <property type="match status" value="1"/>
</dbReference>
<gene>
    <name evidence="2" type="ORF">CTEN210_02427</name>
</gene>
<dbReference type="InterPro" id="IPR036770">
    <property type="entry name" value="Ankyrin_rpt-contain_sf"/>
</dbReference>
<dbReference type="SUPFAM" id="SSF48403">
    <property type="entry name" value="Ankyrin repeat"/>
    <property type="match status" value="1"/>
</dbReference>
<dbReference type="PANTHER" id="PTHR24121">
    <property type="entry name" value="NO MECHANORECEPTOR POTENTIAL C, ISOFORM D-RELATED"/>
    <property type="match status" value="1"/>
</dbReference>
<protein>
    <submittedName>
        <fullName evidence="2">Uncharacterized protein</fullName>
    </submittedName>
</protein>
<comment type="caution">
    <text evidence="2">The sequence shown here is derived from an EMBL/GenBank/DDBJ whole genome shotgun (WGS) entry which is preliminary data.</text>
</comment>
<feature type="repeat" description="ANK" evidence="1">
    <location>
        <begin position="195"/>
        <end position="223"/>
    </location>
</feature>
<proteinExistence type="predicted"/>
<dbReference type="EMBL" id="BLLK01000022">
    <property type="protein sequence ID" value="GFH45953.1"/>
    <property type="molecule type" value="Genomic_DNA"/>
</dbReference>
<dbReference type="SMART" id="SM00248">
    <property type="entry name" value="ANK"/>
    <property type="match status" value="5"/>
</dbReference>
<evidence type="ECO:0000313" key="2">
    <source>
        <dbReference type="EMBL" id="GFH45953.1"/>
    </source>
</evidence>
<evidence type="ECO:0000256" key="1">
    <source>
        <dbReference type="PROSITE-ProRule" id="PRU00023"/>
    </source>
</evidence>
<dbReference type="PROSITE" id="PS50088">
    <property type="entry name" value="ANK_REPEAT"/>
    <property type="match status" value="1"/>
</dbReference>
<dbReference type="InterPro" id="IPR002110">
    <property type="entry name" value="Ankyrin_rpt"/>
</dbReference>
<keyword evidence="1" id="KW-0040">ANK repeat</keyword>
<name>A0AAD3CHI4_9STRA</name>
<organism evidence="2 3">
    <name type="scientific">Chaetoceros tenuissimus</name>
    <dbReference type="NCBI Taxonomy" id="426638"/>
    <lineage>
        <taxon>Eukaryota</taxon>
        <taxon>Sar</taxon>
        <taxon>Stramenopiles</taxon>
        <taxon>Ochrophyta</taxon>
        <taxon>Bacillariophyta</taxon>
        <taxon>Coscinodiscophyceae</taxon>
        <taxon>Chaetocerotophycidae</taxon>
        <taxon>Chaetocerotales</taxon>
        <taxon>Chaetocerotaceae</taxon>
        <taxon>Chaetoceros</taxon>
    </lineage>
</organism>
<dbReference type="Pfam" id="PF12796">
    <property type="entry name" value="Ank_2"/>
    <property type="match status" value="1"/>
</dbReference>
<accession>A0AAD3CHI4</accession>
<evidence type="ECO:0000313" key="3">
    <source>
        <dbReference type="Proteomes" id="UP001054902"/>
    </source>
</evidence>
<reference evidence="2 3" key="1">
    <citation type="journal article" date="2021" name="Sci. Rep.">
        <title>The genome of the diatom Chaetoceros tenuissimus carries an ancient integrated fragment of an extant virus.</title>
        <authorList>
            <person name="Hongo Y."/>
            <person name="Kimura K."/>
            <person name="Takaki Y."/>
            <person name="Yoshida Y."/>
            <person name="Baba S."/>
            <person name="Kobayashi G."/>
            <person name="Nagasaki K."/>
            <person name="Hano T."/>
            <person name="Tomaru Y."/>
        </authorList>
    </citation>
    <scope>NUCLEOTIDE SEQUENCE [LARGE SCALE GENOMIC DNA]</scope>
    <source>
        <strain evidence="2 3">NIES-3715</strain>
    </source>
</reference>
<dbReference type="AlphaFoldDB" id="A0AAD3CHI4"/>
<dbReference type="PANTHER" id="PTHR24121:SF23">
    <property type="entry name" value="NO MECHANORECEPTOR POTENTIAL C, ISOFORM H"/>
    <property type="match status" value="1"/>
</dbReference>
<dbReference type="Gene3D" id="1.25.40.20">
    <property type="entry name" value="Ankyrin repeat-containing domain"/>
    <property type="match status" value="2"/>
</dbReference>
<sequence length="587" mass="67922">MEKTLLKLAKNRQWNELQKCVEKNLKKKNLPKNCLQKLLLDSMKNEHFPLELFYKLVPHAKLSTLRKSFEILSLQSSNNVITEMKAHIISQVQENACQLETIFFIAVKNDDFSSIHMIMDSGSQFLTSGFHDKTFHDDDLFHKMCDYLLSHPSILEKDWIFSTNLLHAVATRGHFDLARCICNMYPGTLKHQCNDGNIPLHCALERQQLNLAKMLLDKALDQNSQIFPDNHYGGLIQPLNKRKISALQLGFKKCDIESFWLYLSWLMEIGNNISCLDQVVDASLSRFVNIIDSINDIEELVTFFVRVESSQLSTFYRKYLFEEAVKVSHVLHTVAARGSPTQLQKLSRVLASNDVPYVKNQFGDLLIHHACMEKNGEMIEFLLSGDYGMITQPFGGLFEKNDHGITPIDHLLEIFFNLDEDILQASDCISTCIKCVNDLPILHYIIMKGHIDEDILEEFIEVHKPDPLCIWKHGKNAMHYAIDTCLEHFDDSSSIELLRLILNFWIEEKRKRNNVNVESSYRCPLIYSLQNRLQWDPTLKFLLESKSFDLEKLDKETGLKPFMIAANEINSLDCIYTLFRQSPFYPD</sequence>